<evidence type="ECO:0000256" key="1">
    <source>
        <dbReference type="PROSITE-ProRule" id="PRU00117"/>
    </source>
</evidence>
<dbReference type="SUPFAM" id="SSF54791">
    <property type="entry name" value="Eukaryotic type KH-domain (KH-domain type I)"/>
    <property type="match status" value="1"/>
</dbReference>
<accession>A0A8X6T3X6</accession>
<dbReference type="InterPro" id="IPR036612">
    <property type="entry name" value="KH_dom_type_1_sf"/>
</dbReference>
<dbReference type="GO" id="GO:0003723">
    <property type="term" value="F:RNA binding"/>
    <property type="evidence" value="ECO:0007669"/>
    <property type="project" value="UniProtKB-UniRule"/>
</dbReference>
<protein>
    <submittedName>
        <fullName evidence="2">Uncharacterized protein</fullName>
    </submittedName>
</protein>
<evidence type="ECO:0000313" key="3">
    <source>
        <dbReference type="Proteomes" id="UP000887013"/>
    </source>
</evidence>
<keyword evidence="1" id="KW-0694">RNA-binding</keyword>
<keyword evidence="3" id="KW-1185">Reference proteome</keyword>
<evidence type="ECO:0000313" key="2">
    <source>
        <dbReference type="EMBL" id="GFS75302.1"/>
    </source>
</evidence>
<dbReference type="Gene3D" id="3.30.1370.10">
    <property type="entry name" value="K Homology domain, type 1"/>
    <property type="match status" value="1"/>
</dbReference>
<name>A0A8X6T3X6_NEPPI</name>
<reference evidence="2" key="1">
    <citation type="submission" date="2020-08" db="EMBL/GenBank/DDBJ databases">
        <title>Multicomponent nature underlies the extraordinary mechanical properties of spider dragline silk.</title>
        <authorList>
            <person name="Kono N."/>
            <person name="Nakamura H."/>
            <person name="Mori M."/>
            <person name="Yoshida Y."/>
            <person name="Ohtoshi R."/>
            <person name="Malay A.D."/>
            <person name="Moran D.A.P."/>
            <person name="Tomita M."/>
            <person name="Numata K."/>
            <person name="Arakawa K."/>
        </authorList>
    </citation>
    <scope>NUCLEOTIDE SEQUENCE</scope>
</reference>
<proteinExistence type="predicted"/>
<dbReference type="EMBL" id="BMAW01050429">
    <property type="protein sequence ID" value="GFS75302.1"/>
    <property type="molecule type" value="Genomic_DNA"/>
</dbReference>
<dbReference type="AlphaFoldDB" id="A0A8X6T3X6"/>
<dbReference type="Proteomes" id="UP000887013">
    <property type="component" value="Unassembled WGS sequence"/>
</dbReference>
<gene>
    <name evidence="2" type="ORF">NPIL_641551</name>
</gene>
<dbReference type="PROSITE" id="PS50084">
    <property type="entry name" value="KH_TYPE_1"/>
    <property type="match status" value="1"/>
</dbReference>
<organism evidence="2 3">
    <name type="scientific">Nephila pilipes</name>
    <name type="common">Giant wood spider</name>
    <name type="synonym">Nephila maculata</name>
    <dbReference type="NCBI Taxonomy" id="299642"/>
    <lineage>
        <taxon>Eukaryota</taxon>
        <taxon>Metazoa</taxon>
        <taxon>Ecdysozoa</taxon>
        <taxon>Arthropoda</taxon>
        <taxon>Chelicerata</taxon>
        <taxon>Arachnida</taxon>
        <taxon>Araneae</taxon>
        <taxon>Araneomorphae</taxon>
        <taxon>Entelegynae</taxon>
        <taxon>Araneoidea</taxon>
        <taxon>Nephilidae</taxon>
        <taxon>Nephila</taxon>
    </lineage>
</organism>
<comment type="caution">
    <text evidence="2">The sequence shown here is derived from an EMBL/GenBank/DDBJ whole genome shotgun (WGS) entry which is preliminary data.</text>
</comment>
<sequence>MVTAEYIIPQEHNHTIWGNRGSKMLNVRRQFNVTIKFPDRGKPEDADKVTKNGDAHFYGLEAEFQANFEAQRDELRKRAKQQIFKIQDENRILV</sequence>